<dbReference type="InterPro" id="IPR036165">
    <property type="entry name" value="YefM-like_sf"/>
</dbReference>
<dbReference type="Gene3D" id="3.40.1620.10">
    <property type="entry name" value="YefM-like domain"/>
    <property type="match status" value="1"/>
</dbReference>
<sequence>MNALLSRTDQAISVTDIARSTKKYFDKLISGEQDKYVVMRNNAPAAVLLPVADYEALLNEIEDLRIERIAIERLANQTDDSVLIEHDEMRDMFK</sequence>
<dbReference type="SUPFAM" id="SSF143120">
    <property type="entry name" value="YefM-like"/>
    <property type="match status" value="1"/>
</dbReference>
<dbReference type="EMBL" id="UOFF01000404">
    <property type="protein sequence ID" value="VAW57486.1"/>
    <property type="molecule type" value="Genomic_DNA"/>
</dbReference>
<gene>
    <name evidence="2" type="ORF">MNBD_GAMMA07-2626</name>
</gene>
<dbReference type="AlphaFoldDB" id="A0A3B0XMC8"/>
<dbReference type="NCBIfam" id="TIGR01552">
    <property type="entry name" value="phd_fam"/>
    <property type="match status" value="1"/>
</dbReference>
<organism evidence="2">
    <name type="scientific">hydrothermal vent metagenome</name>
    <dbReference type="NCBI Taxonomy" id="652676"/>
    <lineage>
        <taxon>unclassified sequences</taxon>
        <taxon>metagenomes</taxon>
        <taxon>ecological metagenomes</taxon>
    </lineage>
</organism>
<accession>A0A3B0XMC8</accession>
<proteinExistence type="inferred from homology"/>
<name>A0A3B0XMC8_9ZZZZ</name>
<evidence type="ECO:0000313" key="2">
    <source>
        <dbReference type="EMBL" id="VAW57486.1"/>
    </source>
</evidence>
<protein>
    <recommendedName>
        <fullName evidence="3">Antitoxin</fullName>
    </recommendedName>
</protein>
<evidence type="ECO:0008006" key="3">
    <source>
        <dbReference type="Google" id="ProtNLM"/>
    </source>
</evidence>
<reference evidence="2" key="1">
    <citation type="submission" date="2018-06" db="EMBL/GenBank/DDBJ databases">
        <authorList>
            <person name="Zhirakovskaya E."/>
        </authorList>
    </citation>
    <scope>NUCLEOTIDE SEQUENCE</scope>
</reference>
<evidence type="ECO:0000256" key="1">
    <source>
        <dbReference type="ARBA" id="ARBA00009981"/>
    </source>
</evidence>
<comment type="similarity">
    <text evidence="1">Belongs to the phD/YefM antitoxin family.</text>
</comment>